<dbReference type="InterPro" id="IPR001214">
    <property type="entry name" value="SET_dom"/>
</dbReference>
<dbReference type="Proteomes" id="UP000494206">
    <property type="component" value="Unassembled WGS sequence"/>
</dbReference>
<evidence type="ECO:0008006" key="9">
    <source>
        <dbReference type="Google" id="ProtNLM"/>
    </source>
</evidence>
<dbReference type="PANTHER" id="PTHR46307">
    <property type="entry name" value="G9A, ISOFORM B"/>
    <property type="match status" value="1"/>
</dbReference>
<feature type="domain" description="SET" evidence="5">
    <location>
        <begin position="125"/>
        <end position="241"/>
    </location>
</feature>
<keyword evidence="4" id="KW-0949">S-adenosyl-L-methionine</keyword>
<dbReference type="PROSITE" id="PS50867">
    <property type="entry name" value="PRE_SET"/>
    <property type="match status" value="1"/>
</dbReference>
<evidence type="ECO:0000256" key="4">
    <source>
        <dbReference type="ARBA" id="ARBA00022691"/>
    </source>
</evidence>
<evidence type="ECO:0000256" key="1">
    <source>
        <dbReference type="ARBA" id="ARBA00004286"/>
    </source>
</evidence>
<keyword evidence="8" id="KW-1185">Reference proteome</keyword>
<evidence type="ECO:0000313" key="7">
    <source>
        <dbReference type="EMBL" id="CAB3411134.1"/>
    </source>
</evidence>
<dbReference type="EMBL" id="CADEPM010000012">
    <property type="protein sequence ID" value="CAB3411134.1"/>
    <property type="molecule type" value="Genomic_DNA"/>
</dbReference>
<gene>
    <name evidence="7" type="ORF">CBOVIS_LOCUS12559</name>
</gene>
<dbReference type="GO" id="GO:0008270">
    <property type="term" value="F:zinc ion binding"/>
    <property type="evidence" value="ECO:0007669"/>
    <property type="project" value="InterPro"/>
</dbReference>
<evidence type="ECO:0000313" key="8">
    <source>
        <dbReference type="Proteomes" id="UP000494206"/>
    </source>
</evidence>
<sequence length="272" mass="30861">MWQWQLFIEDISQGAERFAVPVFLNADMRVDLDVFRHFAYAPRLIDSNGHIRSRKSSPTFACSCNGGCDDGCECSSGIYTNASLISVGTVDDMEVLMSDIVRECNETCECALWCGNRVAQKGAIYPVEIFSRDSICGWGVRASHQIPFGAYIGEYTGELLSEDEAASRDSTFLFETRIGSEIYTIDAKYTGNYTRFINHSCNPNVKVANVSWDFEENELIHMCFYTSKTIEKHEELTIDYGSAWWNNKMFNCLCNSKQCRYQGDIEKLAQLI</sequence>
<evidence type="ECO:0000256" key="3">
    <source>
        <dbReference type="ARBA" id="ARBA00022603"/>
    </source>
</evidence>
<dbReference type="GO" id="GO:0046974">
    <property type="term" value="F:histone H3K9 methyltransferase activity"/>
    <property type="evidence" value="ECO:0007669"/>
    <property type="project" value="TreeGrafter"/>
</dbReference>
<dbReference type="SMART" id="SM00317">
    <property type="entry name" value="SET"/>
    <property type="match status" value="1"/>
</dbReference>
<evidence type="ECO:0000259" key="5">
    <source>
        <dbReference type="PROSITE" id="PS50280"/>
    </source>
</evidence>
<dbReference type="GO" id="GO:0000122">
    <property type="term" value="P:negative regulation of transcription by RNA polymerase II"/>
    <property type="evidence" value="ECO:0007669"/>
    <property type="project" value="TreeGrafter"/>
</dbReference>
<dbReference type="PROSITE" id="PS50280">
    <property type="entry name" value="SET"/>
    <property type="match status" value="1"/>
</dbReference>
<name>A0A8S1FG28_9PELO</name>
<dbReference type="Pfam" id="PF05033">
    <property type="entry name" value="Pre-SET"/>
    <property type="match status" value="1"/>
</dbReference>
<reference evidence="7 8" key="1">
    <citation type="submission" date="2020-04" db="EMBL/GenBank/DDBJ databases">
        <authorList>
            <person name="Laetsch R D."/>
            <person name="Stevens L."/>
            <person name="Kumar S."/>
            <person name="Blaxter L. M."/>
        </authorList>
    </citation>
    <scope>NUCLEOTIDE SEQUENCE [LARGE SCALE GENOMIC DNA]</scope>
</reference>
<dbReference type="GO" id="GO:0002039">
    <property type="term" value="F:p53 binding"/>
    <property type="evidence" value="ECO:0007669"/>
    <property type="project" value="InterPro"/>
</dbReference>
<protein>
    <recommendedName>
        <fullName evidence="9">SET domain-containing protein</fullName>
    </recommendedName>
</protein>
<dbReference type="OrthoDB" id="5792673at2759"/>
<dbReference type="InterPro" id="IPR007728">
    <property type="entry name" value="Pre-SET_dom"/>
</dbReference>
<keyword evidence="2" id="KW-0158">Chromosome</keyword>
<keyword evidence="3" id="KW-0489">Methyltransferase</keyword>
<dbReference type="GO" id="GO:0032259">
    <property type="term" value="P:methylation"/>
    <property type="evidence" value="ECO:0007669"/>
    <property type="project" value="UniProtKB-KW"/>
</dbReference>
<dbReference type="Gene3D" id="2.170.270.10">
    <property type="entry name" value="SET domain"/>
    <property type="match status" value="1"/>
</dbReference>
<dbReference type="SUPFAM" id="SSF82199">
    <property type="entry name" value="SET domain"/>
    <property type="match status" value="1"/>
</dbReference>
<dbReference type="AlphaFoldDB" id="A0A8S1FG28"/>
<dbReference type="SMART" id="SM00468">
    <property type="entry name" value="PreSET"/>
    <property type="match status" value="1"/>
</dbReference>
<evidence type="ECO:0000259" key="6">
    <source>
        <dbReference type="PROSITE" id="PS50867"/>
    </source>
</evidence>
<accession>A0A8S1FG28</accession>
<feature type="domain" description="Pre-SET" evidence="6">
    <location>
        <begin position="60"/>
        <end position="122"/>
    </location>
</feature>
<comment type="caution">
    <text evidence="7">The sequence shown here is derived from an EMBL/GenBank/DDBJ whole genome shotgun (WGS) entry which is preliminary data.</text>
</comment>
<evidence type="ECO:0000256" key="2">
    <source>
        <dbReference type="ARBA" id="ARBA00022454"/>
    </source>
</evidence>
<dbReference type="PANTHER" id="PTHR46307:SF4">
    <property type="entry name" value="G9A, ISOFORM B"/>
    <property type="match status" value="1"/>
</dbReference>
<dbReference type="GO" id="GO:0000785">
    <property type="term" value="C:chromatin"/>
    <property type="evidence" value="ECO:0007669"/>
    <property type="project" value="TreeGrafter"/>
</dbReference>
<dbReference type="InterPro" id="IPR043550">
    <property type="entry name" value="EHMT1/EHMT2"/>
</dbReference>
<proteinExistence type="predicted"/>
<organism evidence="7 8">
    <name type="scientific">Caenorhabditis bovis</name>
    <dbReference type="NCBI Taxonomy" id="2654633"/>
    <lineage>
        <taxon>Eukaryota</taxon>
        <taxon>Metazoa</taxon>
        <taxon>Ecdysozoa</taxon>
        <taxon>Nematoda</taxon>
        <taxon>Chromadorea</taxon>
        <taxon>Rhabditida</taxon>
        <taxon>Rhabditina</taxon>
        <taxon>Rhabditomorpha</taxon>
        <taxon>Rhabditoidea</taxon>
        <taxon>Rhabditidae</taxon>
        <taxon>Peloderinae</taxon>
        <taxon>Caenorhabditis</taxon>
    </lineage>
</organism>
<keyword evidence="3" id="KW-0808">Transferase</keyword>
<comment type="subcellular location">
    <subcellularLocation>
        <location evidence="1">Chromosome</location>
    </subcellularLocation>
</comment>
<dbReference type="InterPro" id="IPR046341">
    <property type="entry name" value="SET_dom_sf"/>
</dbReference>
<dbReference type="GO" id="GO:0005634">
    <property type="term" value="C:nucleus"/>
    <property type="evidence" value="ECO:0007669"/>
    <property type="project" value="InterPro"/>
</dbReference>
<dbReference type="Pfam" id="PF00856">
    <property type="entry name" value="SET"/>
    <property type="match status" value="1"/>
</dbReference>